<evidence type="ECO:0000313" key="2">
    <source>
        <dbReference type="EMBL" id="SDS29344.1"/>
    </source>
</evidence>
<feature type="compositionally biased region" description="Polar residues" evidence="1">
    <location>
        <begin position="186"/>
        <end position="199"/>
    </location>
</feature>
<dbReference type="STRING" id="1250231.SAMN04488552_2716"/>
<evidence type="ECO:0000256" key="1">
    <source>
        <dbReference type="SAM" id="MobiDB-lite"/>
    </source>
</evidence>
<evidence type="ECO:0008006" key="4">
    <source>
        <dbReference type="Google" id="ProtNLM"/>
    </source>
</evidence>
<proteinExistence type="predicted"/>
<dbReference type="RefSeq" id="WP_089663332.1">
    <property type="nucleotide sequence ID" value="NZ_LT629745.1"/>
</dbReference>
<name>A0A1H1R0N2_9FLAO</name>
<sequence>MRRLFFGIFLLGLLTACDDGEIIVTNFDFEDSTLRFCDAPDRNVIYAINDDDVFESISLEFNSSQFDTDEDGNLIPPDEAVISFPLTGNNRVTYRIYDGSFASGNNSYFCSAVPPSEPKVIEEWISGTGGTVFVTTGFTDESANADPDGDGLSNIDEGWVLGGPYQDTDEDSIPDYLDKDDDGDNVLTSTELANGNNEPVNDEGLRDFDEDGIPNYLDDDDDNDGVLTRLEVSEDDLDSPENFQTAEGISNYLNVEQTAEISHDEYIGHDISRNYGYRIDIDNLKFDNQNGSGESIQYENYNLGTLMSSSVAFPQCPLQDETCSDPEPEEPEESSEETN</sequence>
<evidence type="ECO:0000313" key="3">
    <source>
        <dbReference type="Proteomes" id="UP000198858"/>
    </source>
</evidence>
<feature type="compositionally biased region" description="Acidic residues" evidence="1">
    <location>
        <begin position="167"/>
        <end position="184"/>
    </location>
</feature>
<dbReference type="PROSITE" id="PS51257">
    <property type="entry name" value="PROKAR_LIPOPROTEIN"/>
    <property type="match status" value="1"/>
</dbReference>
<dbReference type="EMBL" id="LT629745">
    <property type="protein sequence ID" value="SDS29344.1"/>
    <property type="molecule type" value="Genomic_DNA"/>
</dbReference>
<feature type="compositionally biased region" description="Acidic residues" evidence="1">
    <location>
        <begin position="322"/>
        <end position="339"/>
    </location>
</feature>
<gene>
    <name evidence="2" type="ORF">SAMN04488552_2716</name>
</gene>
<feature type="region of interest" description="Disordered" evidence="1">
    <location>
        <begin position="141"/>
        <end position="222"/>
    </location>
</feature>
<organism evidence="2 3">
    <name type="scientific">Christiangramia echinicola</name>
    <dbReference type="NCBI Taxonomy" id="279359"/>
    <lineage>
        <taxon>Bacteria</taxon>
        <taxon>Pseudomonadati</taxon>
        <taxon>Bacteroidota</taxon>
        <taxon>Flavobacteriia</taxon>
        <taxon>Flavobacteriales</taxon>
        <taxon>Flavobacteriaceae</taxon>
        <taxon>Christiangramia</taxon>
    </lineage>
</organism>
<feature type="region of interest" description="Disordered" evidence="1">
    <location>
        <begin position="316"/>
        <end position="339"/>
    </location>
</feature>
<dbReference type="AlphaFoldDB" id="A0A1H1R0N2"/>
<dbReference type="InterPro" id="IPR028974">
    <property type="entry name" value="TSP_type-3_rpt"/>
</dbReference>
<protein>
    <recommendedName>
        <fullName evidence="4">Thrombospondin type 3 repeat-containing protein</fullName>
    </recommendedName>
</protein>
<dbReference type="GO" id="GO:0005509">
    <property type="term" value="F:calcium ion binding"/>
    <property type="evidence" value="ECO:0007669"/>
    <property type="project" value="InterPro"/>
</dbReference>
<keyword evidence="3" id="KW-1185">Reference proteome</keyword>
<reference evidence="2 3" key="1">
    <citation type="submission" date="2016-10" db="EMBL/GenBank/DDBJ databases">
        <authorList>
            <person name="Varghese N."/>
            <person name="Submissions S."/>
        </authorList>
    </citation>
    <scope>NUCLEOTIDE SEQUENCE [LARGE SCALE GENOMIC DNA]</scope>
    <source>
        <strain evidence="2 3">Mar_2010_102</strain>
    </source>
</reference>
<dbReference type="Proteomes" id="UP000198858">
    <property type="component" value="Chromosome I"/>
</dbReference>
<dbReference type="Gene3D" id="4.10.1080.10">
    <property type="entry name" value="TSP type-3 repeat"/>
    <property type="match status" value="1"/>
</dbReference>
<accession>A0A1H1R0N2</accession>
<feature type="compositionally biased region" description="Acidic residues" evidence="1">
    <location>
        <begin position="208"/>
        <end position="222"/>
    </location>
</feature>